<keyword evidence="7 9" id="KW-0408">Iron</keyword>
<evidence type="ECO:0000313" key="12">
    <source>
        <dbReference type="Proteomes" id="UP001604277"/>
    </source>
</evidence>
<evidence type="ECO:0000256" key="9">
    <source>
        <dbReference type="PIRSR" id="PIRSR602401-1"/>
    </source>
</evidence>
<keyword evidence="5" id="KW-0812">Transmembrane</keyword>
<dbReference type="SUPFAM" id="SSF48264">
    <property type="entry name" value="Cytochrome P450"/>
    <property type="match status" value="1"/>
</dbReference>
<dbReference type="GO" id="GO:0046872">
    <property type="term" value="F:metal ion binding"/>
    <property type="evidence" value="ECO:0007669"/>
    <property type="project" value="UniProtKB-KW"/>
</dbReference>
<evidence type="ECO:0000256" key="5">
    <source>
        <dbReference type="ARBA" id="ARBA00022968"/>
    </source>
</evidence>
<dbReference type="InterPro" id="IPR052306">
    <property type="entry name" value="CYP450_71D"/>
</dbReference>
<dbReference type="EMBL" id="JBFOLJ010000012">
    <property type="protein sequence ID" value="KAL2489930.1"/>
    <property type="molecule type" value="Genomic_DNA"/>
</dbReference>
<accession>A0ABD1RNF9</accession>
<dbReference type="PANTHER" id="PTHR47953:SF16">
    <property type="entry name" value="CYTOCHROME P450 71D8"/>
    <property type="match status" value="1"/>
</dbReference>
<keyword evidence="5" id="KW-0735">Signal-anchor</keyword>
<comment type="similarity">
    <text evidence="2 10">Belongs to the cytochrome P450 family.</text>
</comment>
<evidence type="ECO:0000313" key="11">
    <source>
        <dbReference type="EMBL" id="KAL2489930.1"/>
    </source>
</evidence>
<reference evidence="12" key="1">
    <citation type="submission" date="2024-07" db="EMBL/GenBank/DDBJ databases">
        <title>Two chromosome-level genome assemblies of Korean endemic species Abeliophyllum distichum and Forsythia ovata (Oleaceae).</title>
        <authorList>
            <person name="Jang H."/>
        </authorList>
    </citation>
    <scope>NUCLEOTIDE SEQUENCE [LARGE SCALE GENOMIC DNA]</scope>
</reference>
<name>A0ABD1RNF9_9LAMI</name>
<evidence type="ECO:0000256" key="6">
    <source>
        <dbReference type="ARBA" id="ARBA00023002"/>
    </source>
</evidence>
<keyword evidence="8 10" id="KW-0503">Monooxygenase</keyword>
<dbReference type="PANTHER" id="PTHR47953">
    <property type="entry name" value="OS08G0105600 PROTEIN"/>
    <property type="match status" value="1"/>
</dbReference>
<sequence length="118" mass="13527">MEKAQAEVRQAFKGKARIQENDIQTLKYLKMDRRDPEYWKNPESFEPERFSENGINFMGNHFELIPFGAGRRMCPGISFGIASVEIALARLLYHFDWQIPGGNSPQELDMTEVFGAAV</sequence>
<comment type="caution">
    <text evidence="11">The sequence shown here is derived from an EMBL/GenBank/DDBJ whole genome shotgun (WGS) entry which is preliminary data.</text>
</comment>
<comment type="subcellular location">
    <subcellularLocation>
        <location evidence="1">Membrane</location>
        <topology evidence="1">Single-pass type II membrane protein</topology>
    </subcellularLocation>
</comment>
<proteinExistence type="inferred from homology"/>
<feature type="binding site" description="axial binding residue" evidence="9">
    <location>
        <position position="74"/>
    </location>
    <ligand>
        <name>heme</name>
        <dbReference type="ChEBI" id="CHEBI:30413"/>
    </ligand>
    <ligandPart>
        <name>Fe</name>
        <dbReference type="ChEBI" id="CHEBI:18248"/>
    </ligandPart>
</feature>
<keyword evidence="12" id="KW-1185">Reference proteome</keyword>
<keyword evidence="3 9" id="KW-0349">Heme</keyword>
<keyword evidence="4 9" id="KW-0479">Metal-binding</keyword>
<dbReference type="Proteomes" id="UP001604277">
    <property type="component" value="Unassembled WGS sequence"/>
</dbReference>
<evidence type="ECO:0000256" key="4">
    <source>
        <dbReference type="ARBA" id="ARBA00022723"/>
    </source>
</evidence>
<dbReference type="PROSITE" id="PS00086">
    <property type="entry name" value="CYTOCHROME_P450"/>
    <property type="match status" value="1"/>
</dbReference>
<dbReference type="Pfam" id="PF00067">
    <property type="entry name" value="p450"/>
    <property type="match status" value="1"/>
</dbReference>
<evidence type="ECO:0000256" key="10">
    <source>
        <dbReference type="RuleBase" id="RU000461"/>
    </source>
</evidence>
<dbReference type="InterPro" id="IPR017972">
    <property type="entry name" value="Cyt_P450_CS"/>
</dbReference>
<dbReference type="InterPro" id="IPR002401">
    <property type="entry name" value="Cyt_P450_E_grp-I"/>
</dbReference>
<evidence type="ECO:0000256" key="1">
    <source>
        <dbReference type="ARBA" id="ARBA00004606"/>
    </source>
</evidence>
<dbReference type="InterPro" id="IPR036396">
    <property type="entry name" value="Cyt_P450_sf"/>
</dbReference>
<organism evidence="11 12">
    <name type="scientific">Forsythia ovata</name>
    <dbReference type="NCBI Taxonomy" id="205694"/>
    <lineage>
        <taxon>Eukaryota</taxon>
        <taxon>Viridiplantae</taxon>
        <taxon>Streptophyta</taxon>
        <taxon>Embryophyta</taxon>
        <taxon>Tracheophyta</taxon>
        <taxon>Spermatophyta</taxon>
        <taxon>Magnoliopsida</taxon>
        <taxon>eudicotyledons</taxon>
        <taxon>Gunneridae</taxon>
        <taxon>Pentapetalae</taxon>
        <taxon>asterids</taxon>
        <taxon>lamiids</taxon>
        <taxon>Lamiales</taxon>
        <taxon>Oleaceae</taxon>
        <taxon>Forsythieae</taxon>
        <taxon>Forsythia</taxon>
    </lineage>
</organism>
<evidence type="ECO:0000256" key="2">
    <source>
        <dbReference type="ARBA" id="ARBA00010617"/>
    </source>
</evidence>
<dbReference type="PRINTS" id="PR00463">
    <property type="entry name" value="EP450I"/>
</dbReference>
<gene>
    <name evidence="11" type="ORF">Fot_43222</name>
</gene>
<dbReference type="GO" id="GO:0016020">
    <property type="term" value="C:membrane"/>
    <property type="evidence" value="ECO:0007669"/>
    <property type="project" value="UniProtKB-SubCell"/>
</dbReference>
<evidence type="ECO:0000256" key="3">
    <source>
        <dbReference type="ARBA" id="ARBA00022617"/>
    </source>
</evidence>
<dbReference type="AlphaFoldDB" id="A0ABD1RNF9"/>
<evidence type="ECO:0000256" key="7">
    <source>
        <dbReference type="ARBA" id="ARBA00023004"/>
    </source>
</evidence>
<dbReference type="Gene3D" id="1.10.630.10">
    <property type="entry name" value="Cytochrome P450"/>
    <property type="match status" value="1"/>
</dbReference>
<protein>
    <submittedName>
        <fullName evidence="11">Cytochrome</fullName>
    </submittedName>
</protein>
<comment type="cofactor">
    <cofactor evidence="9">
        <name>heme</name>
        <dbReference type="ChEBI" id="CHEBI:30413"/>
    </cofactor>
</comment>
<evidence type="ECO:0000256" key="8">
    <source>
        <dbReference type="ARBA" id="ARBA00023033"/>
    </source>
</evidence>
<dbReference type="GO" id="GO:0004497">
    <property type="term" value="F:monooxygenase activity"/>
    <property type="evidence" value="ECO:0007669"/>
    <property type="project" value="UniProtKB-KW"/>
</dbReference>
<keyword evidence="6 10" id="KW-0560">Oxidoreductase</keyword>
<dbReference type="InterPro" id="IPR001128">
    <property type="entry name" value="Cyt_P450"/>
</dbReference>